<dbReference type="PRINTS" id="PR01099">
    <property type="entry name" value="HYETHTZKNASE"/>
</dbReference>
<dbReference type="CDD" id="cd01170">
    <property type="entry name" value="THZ_kinase"/>
    <property type="match status" value="1"/>
</dbReference>
<keyword evidence="9" id="KW-0067">ATP-binding</keyword>
<evidence type="ECO:0000256" key="11">
    <source>
        <dbReference type="ARBA" id="ARBA00022977"/>
    </source>
</evidence>
<evidence type="ECO:0000256" key="8">
    <source>
        <dbReference type="ARBA" id="ARBA00022777"/>
    </source>
</evidence>
<reference evidence="12" key="2">
    <citation type="submission" date="2020-09" db="EMBL/GenBank/DDBJ databases">
        <authorList>
            <person name="Sun Q."/>
            <person name="Kim S."/>
        </authorList>
    </citation>
    <scope>NUCLEOTIDE SEQUENCE</scope>
    <source>
        <strain evidence="12">KCTC 42249</strain>
    </source>
</reference>
<name>A0A8J3DSI1_9HYPH</name>
<proteinExistence type="predicted"/>
<reference evidence="12" key="1">
    <citation type="journal article" date="2014" name="Int. J. Syst. Evol. Microbiol.">
        <title>Complete genome sequence of Corynebacterium casei LMG S-19264T (=DSM 44701T), isolated from a smear-ripened cheese.</title>
        <authorList>
            <consortium name="US DOE Joint Genome Institute (JGI-PGF)"/>
            <person name="Walter F."/>
            <person name="Albersmeier A."/>
            <person name="Kalinowski J."/>
            <person name="Ruckert C."/>
        </authorList>
    </citation>
    <scope>NUCLEOTIDE SEQUENCE</scope>
    <source>
        <strain evidence="12">KCTC 42249</strain>
    </source>
</reference>
<accession>A0A8J3DSI1</accession>
<keyword evidence="10" id="KW-0460">Magnesium</keyword>
<comment type="caution">
    <text evidence="12">The sequence shown here is derived from an EMBL/GenBank/DDBJ whole genome shotgun (WGS) entry which is preliminary data.</text>
</comment>
<dbReference type="InterPro" id="IPR000417">
    <property type="entry name" value="Hyethyz_kinase"/>
</dbReference>
<keyword evidence="13" id="KW-1185">Reference proteome</keyword>
<evidence type="ECO:0000256" key="9">
    <source>
        <dbReference type="ARBA" id="ARBA00022840"/>
    </source>
</evidence>
<evidence type="ECO:0000256" key="6">
    <source>
        <dbReference type="ARBA" id="ARBA00022723"/>
    </source>
</evidence>
<sequence>MSLDIDRLAALPERLRKKGPRVHCLLNTVAQKFVADGLSAIGCTPSMTSSLDEVAQFTERADALLVNLGTSTPEMRETIAVAVSASREASKPFILDPVKAYASTVRHDFAKELIAREPYAVKLNRAEMDDLHPVATPHMLVVETGSKDRITNGETTVAVENGHPWLAMVTATGCLAGAVIAAAAAVEDDPLHAGIGAMALLGIGAEMAAQRSRGPGTFAPELLDALASIEADDIRVRLRLVHD</sequence>
<comment type="pathway">
    <text evidence="3">Cofactor biosynthesis; thiamine diphosphate biosynthesis; 4-methyl-5-(2-phosphoethyl)-thiazole from 5-(2-hydroxyethyl)-4-methylthiazole: step 1/1.</text>
</comment>
<keyword evidence="11" id="KW-0784">Thiamine biosynthesis</keyword>
<dbReference type="RefSeq" id="WP_189506312.1">
    <property type="nucleotide sequence ID" value="NZ_BMZQ01000003.1"/>
</dbReference>
<keyword evidence="5" id="KW-0808">Transferase</keyword>
<dbReference type="GO" id="GO:0009229">
    <property type="term" value="P:thiamine diphosphate biosynthetic process"/>
    <property type="evidence" value="ECO:0007669"/>
    <property type="project" value="UniProtKB-UniPathway"/>
</dbReference>
<dbReference type="GO" id="GO:0000287">
    <property type="term" value="F:magnesium ion binding"/>
    <property type="evidence" value="ECO:0007669"/>
    <property type="project" value="InterPro"/>
</dbReference>
<dbReference type="SUPFAM" id="SSF53613">
    <property type="entry name" value="Ribokinase-like"/>
    <property type="match status" value="1"/>
</dbReference>
<organism evidence="12 13">
    <name type="scientific">Tianweitania populi</name>
    <dbReference type="NCBI Taxonomy" id="1607949"/>
    <lineage>
        <taxon>Bacteria</taxon>
        <taxon>Pseudomonadati</taxon>
        <taxon>Pseudomonadota</taxon>
        <taxon>Alphaproteobacteria</taxon>
        <taxon>Hyphomicrobiales</taxon>
        <taxon>Phyllobacteriaceae</taxon>
        <taxon>Tianweitania</taxon>
    </lineage>
</organism>
<evidence type="ECO:0000256" key="4">
    <source>
        <dbReference type="ARBA" id="ARBA00012129"/>
    </source>
</evidence>
<dbReference type="EC" id="2.7.1.50" evidence="4"/>
<dbReference type="GO" id="GO:0004417">
    <property type="term" value="F:hydroxyethylthiazole kinase activity"/>
    <property type="evidence" value="ECO:0007669"/>
    <property type="project" value="UniProtKB-EC"/>
</dbReference>
<dbReference type="GO" id="GO:0005524">
    <property type="term" value="F:ATP binding"/>
    <property type="evidence" value="ECO:0007669"/>
    <property type="project" value="UniProtKB-KW"/>
</dbReference>
<dbReference type="Gene3D" id="3.40.1190.20">
    <property type="match status" value="2"/>
</dbReference>
<gene>
    <name evidence="12" type="primary">thiM</name>
    <name evidence="12" type="ORF">GCM10016234_33950</name>
</gene>
<dbReference type="AlphaFoldDB" id="A0A8J3DSI1"/>
<evidence type="ECO:0000313" key="12">
    <source>
        <dbReference type="EMBL" id="GHD20903.1"/>
    </source>
</evidence>
<evidence type="ECO:0000313" key="13">
    <source>
        <dbReference type="Proteomes" id="UP000630142"/>
    </source>
</evidence>
<keyword evidence="8 12" id="KW-0418">Kinase</keyword>
<evidence type="ECO:0000256" key="5">
    <source>
        <dbReference type="ARBA" id="ARBA00022679"/>
    </source>
</evidence>
<dbReference type="GO" id="GO:0009228">
    <property type="term" value="P:thiamine biosynthetic process"/>
    <property type="evidence" value="ECO:0007669"/>
    <property type="project" value="UniProtKB-KW"/>
</dbReference>
<dbReference type="Proteomes" id="UP000630142">
    <property type="component" value="Unassembled WGS sequence"/>
</dbReference>
<comment type="catalytic activity">
    <reaction evidence="1">
        <text>5-(2-hydroxyethyl)-4-methylthiazole + ATP = 4-methyl-5-(2-phosphooxyethyl)-thiazole + ADP + H(+)</text>
        <dbReference type="Rhea" id="RHEA:24212"/>
        <dbReference type="ChEBI" id="CHEBI:15378"/>
        <dbReference type="ChEBI" id="CHEBI:17957"/>
        <dbReference type="ChEBI" id="CHEBI:30616"/>
        <dbReference type="ChEBI" id="CHEBI:58296"/>
        <dbReference type="ChEBI" id="CHEBI:456216"/>
        <dbReference type="EC" id="2.7.1.50"/>
    </reaction>
</comment>
<evidence type="ECO:0000256" key="2">
    <source>
        <dbReference type="ARBA" id="ARBA00001946"/>
    </source>
</evidence>
<dbReference type="EMBL" id="BMZQ01000003">
    <property type="protein sequence ID" value="GHD20903.1"/>
    <property type="molecule type" value="Genomic_DNA"/>
</dbReference>
<evidence type="ECO:0000256" key="10">
    <source>
        <dbReference type="ARBA" id="ARBA00022842"/>
    </source>
</evidence>
<comment type="cofactor">
    <cofactor evidence="2">
        <name>Mg(2+)</name>
        <dbReference type="ChEBI" id="CHEBI:18420"/>
    </cofactor>
</comment>
<dbReference type="PIRSF" id="PIRSF000513">
    <property type="entry name" value="Thz_kinase"/>
    <property type="match status" value="1"/>
</dbReference>
<evidence type="ECO:0000256" key="1">
    <source>
        <dbReference type="ARBA" id="ARBA00001771"/>
    </source>
</evidence>
<dbReference type="Pfam" id="PF02110">
    <property type="entry name" value="HK"/>
    <property type="match status" value="2"/>
</dbReference>
<dbReference type="UniPathway" id="UPA00060">
    <property type="reaction ID" value="UER00139"/>
</dbReference>
<evidence type="ECO:0000256" key="7">
    <source>
        <dbReference type="ARBA" id="ARBA00022741"/>
    </source>
</evidence>
<dbReference type="InterPro" id="IPR029056">
    <property type="entry name" value="Ribokinase-like"/>
</dbReference>
<keyword evidence="7" id="KW-0547">Nucleotide-binding</keyword>
<keyword evidence="6" id="KW-0479">Metal-binding</keyword>
<evidence type="ECO:0000256" key="3">
    <source>
        <dbReference type="ARBA" id="ARBA00004868"/>
    </source>
</evidence>
<protein>
    <recommendedName>
        <fullName evidence="4">hydroxyethylthiazole kinase</fullName>
        <ecNumber evidence="4">2.7.1.50</ecNumber>
    </recommendedName>
</protein>